<gene>
    <name evidence="13" type="ORF">N4J17_13200</name>
</gene>
<dbReference type="PANTHER" id="PTHR46157">
    <property type="entry name" value="K(+) EFFLUX ANTIPORTER 3, CHLOROPLASTIC"/>
    <property type="match status" value="1"/>
</dbReference>
<feature type="transmembrane region" description="Helical" evidence="11">
    <location>
        <begin position="152"/>
        <end position="175"/>
    </location>
</feature>
<reference evidence="13 14" key="1">
    <citation type="submission" date="2022-09" db="EMBL/GenBank/DDBJ databases">
        <authorList>
            <person name="Giprobiosintez L."/>
        </authorList>
    </citation>
    <scope>NUCLEOTIDE SEQUENCE [LARGE SCALE GENOMIC DNA]</scope>
    <source>
        <strain evidence="14">VKPM-B-12549 (GBS-15)</strain>
    </source>
</reference>
<keyword evidence="5 11" id="KW-0812">Transmembrane</keyword>
<evidence type="ECO:0000256" key="6">
    <source>
        <dbReference type="ARBA" id="ARBA00022958"/>
    </source>
</evidence>
<dbReference type="Gene3D" id="1.20.1530.20">
    <property type="match status" value="1"/>
</dbReference>
<keyword evidence="4" id="KW-0633">Potassium transport</keyword>
<dbReference type="InterPro" id="IPR003148">
    <property type="entry name" value="RCK_N"/>
</dbReference>
<keyword evidence="14" id="KW-1185">Reference proteome</keyword>
<evidence type="ECO:0000313" key="13">
    <source>
        <dbReference type="EMBL" id="WWF01413.1"/>
    </source>
</evidence>
<feature type="transmembrane region" description="Helical" evidence="11">
    <location>
        <begin position="335"/>
        <end position="355"/>
    </location>
</feature>
<keyword evidence="9 11" id="KW-0472">Membrane</keyword>
<evidence type="ECO:0000256" key="8">
    <source>
        <dbReference type="ARBA" id="ARBA00023065"/>
    </source>
</evidence>
<feature type="transmembrane region" description="Helical" evidence="11">
    <location>
        <begin position="90"/>
        <end position="111"/>
    </location>
</feature>
<dbReference type="PANTHER" id="PTHR46157:SF4">
    <property type="entry name" value="K(+) EFFLUX ANTIPORTER 3, CHLOROPLASTIC"/>
    <property type="match status" value="1"/>
</dbReference>
<dbReference type="Gene3D" id="3.40.50.720">
    <property type="entry name" value="NAD(P)-binding Rossmann-like Domain"/>
    <property type="match status" value="1"/>
</dbReference>
<proteinExistence type="predicted"/>
<evidence type="ECO:0000313" key="14">
    <source>
        <dbReference type="Proteomes" id="UP001359308"/>
    </source>
</evidence>
<feature type="domain" description="RCK N-terminal" evidence="12">
    <location>
        <begin position="413"/>
        <end position="529"/>
    </location>
</feature>
<feature type="transmembrane region" description="Helical" evidence="11">
    <location>
        <begin position="223"/>
        <end position="240"/>
    </location>
</feature>
<comment type="subcellular location">
    <subcellularLocation>
        <location evidence="1">Membrane</location>
        <topology evidence="1">Multi-pass membrane protein</topology>
    </subcellularLocation>
</comment>
<evidence type="ECO:0000256" key="4">
    <source>
        <dbReference type="ARBA" id="ARBA00022538"/>
    </source>
</evidence>
<dbReference type="EMBL" id="CP104311">
    <property type="protein sequence ID" value="WWF01413.1"/>
    <property type="molecule type" value="Genomic_DNA"/>
</dbReference>
<keyword evidence="8" id="KW-0406">Ion transport</keyword>
<feature type="transmembrane region" description="Helical" evidence="11">
    <location>
        <begin position="6"/>
        <end position="28"/>
    </location>
</feature>
<dbReference type="PROSITE" id="PS51201">
    <property type="entry name" value="RCK_N"/>
    <property type="match status" value="1"/>
</dbReference>
<keyword evidence="7 11" id="KW-1133">Transmembrane helix</keyword>
<dbReference type="InterPro" id="IPR036291">
    <property type="entry name" value="NAD(P)-bd_dom_sf"/>
</dbReference>
<feature type="transmembrane region" description="Helical" evidence="11">
    <location>
        <begin position="276"/>
        <end position="294"/>
    </location>
</feature>
<evidence type="ECO:0000256" key="2">
    <source>
        <dbReference type="ARBA" id="ARBA00022448"/>
    </source>
</evidence>
<dbReference type="Proteomes" id="UP001359308">
    <property type="component" value="Chromosome"/>
</dbReference>
<accession>A0ABZ2F553</accession>
<dbReference type="Pfam" id="PF02254">
    <property type="entry name" value="TrkA_N"/>
    <property type="match status" value="1"/>
</dbReference>
<evidence type="ECO:0000256" key="3">
    <source>
        <dbReference type="ARBA" id="ARBA00022449"/>
    </source>
</evidence>
<name>A0ABZ2F553_METCP</name>
<keyword evidence="2" id="KW-0813">Transport</keyword>
<dbReference type="InterPro" id="IPR038770">
    <property type="entry name" value="Na+/solute_symporter_sf"/>
</dbReference>
<dbReference type="RefSeq" id="WP_198321887.1">
    <property type="nucleotide sequence ID" value="NZ_CP104311.1"/>
</dbReference>
<evidence type="ECO:0000256" key="11">
    <source>
        <dbReference type="SAM" id="Phobius"/>
    </source>
</evidence>
<feature type="transmembrane region" description="Helical" evidence="11">
    <location>
        <begin position="117"/>
        <end position="136"/>
    </location>
</feature>
<evidence type="ECO:0000256" key="10">
    <source>
        <dbReference type="SAM" id="MobiDB-lite"/>
    </source>
</evidence>
<keyword evidence="3" id="KW-0050">Antiport</keyword>
<feature type="transmembrane region" description="Helical" evidence="11">
    <location>
        <begin position="35"/>
        <end position="53"/>
    </location>
</feature>
<feature type="transmembrane region" description="Helical" evidence="11">
    <location>
        <begin position="300"/>
        <end position="323"/>
    </location>
</feature>
<feature type="transmembrane region" description="Helical" evidence="11">
    <location>
        <begin position="361"/>
        <end position="380"/>
    </location>
</feature>
<feature type="transmembrane region" description="Helical" evidence="11">
    <location>
        <begin position="195"/>
        <end position="216"/>
    </location>
</feature>
<sequence length="585" mass="63584">MAEHLYPGFFSELLVLLLASLASVLLFQRLRLPDILAYLFAGGLVGPFGFGMVTNGANIHFLSELGLVFLMFELGLEFSLRQLLHLSRAVFGLGSLQMLLTLSVFASALFFGLDWPLGATLVVAGSLALSSTALVVRELRSLKLINRHHAQLAVGVLIFQDLAALLGLILVPALAGNSGRALHEQLLHVVEKGGILVVILTGAGKWLLPTIFHEVARSRSDEIFVLTVLVIILLSAWLTQTFGLSMALGAFLTGVMLGECEFRHQVEADIRPFKDILMGVFFASVGMQIDFGLLVQEGRIVLFGIVLLILAKSVVIALAARLMGESATTASKTGIILAQASEFGLALITLGAQLHVLAQRIASLSLAIVVGSLILAPWLIRYNFEISQWLCRLAGQKVSGRDREMSRIPPNLSDHIILAGYGRVGQMIAKFLKNNGIPFIALDPDGNRIKEGRAAGDPVIYGSCARIDLLRRCHMERARLAILTFKSLSEARRIITQIRRQGYTLPIVVRTQNEADYAELIAAGADYVIPEMLESSLVIAAKVLSLLGYSKTVVQPQIDAERALHPQIKETAAPEREDGSRSPPR</sequence>
<protein>
    <submittedName>
        <fullName evidence="13">Cation:proton antiporter</fullName>
    </submittedName>
</protein>
<evidence type="ECO:0000256" key="1">
    <source>
        <dbReference type="ARBA" id="ARBA00004141"/>
    </source>
</evidence>
<organism evidence="13 14">
    <name type="scientific">Methylococcus capsulatus</name>
    <dbReference type="NCBI Taxonomy" id="414"/>
    <lineage>
        <taxon>Bacteria</taxon>
        <taxon>Pseudomonadati</taxon>
        <taxon>Pseudomonadota</taxon>
        <taxon>Gammaproteobacteria</taxon>
        <taxon>Methylococcales</taxon>
        <taxon>Methylococcaceae</taxon>
        <taxon>Methylococcus</taxon>
    </lineage>
</organism>
<evidence type="ECO:0000256" key="5">
    <source>
        <dbReference type="ARBA" id="ARBA00022692"/>
    </source>
</evidence>
<evidence type="ECO:0000256" key="9">
    <source>
        <dbReference type="ARBA" id="ARBA00023136"/>
    </source>
</evidence>
<evidence type="ECO:0000256" key="7">
    <source>
        <dbReference type="ARBA" id="ARBA00022989"/>
    </source>
</evidence>
<feature type="transmembrane region" description="Helical" evidence="11">
    <location>
        <begin position="59"/>
        <end position="78"/>
    </location>
</feature>
<dbReference type="InterPro" id="IPR006153">
    <property type="entry name" value="Cation/H_exchanger_TM"/>
</dbReference>
<dbReference type="Pfam" id="PF00999">
    <property type="entry name" value="Na_H_Exchanger"/>
    <property type="match status" value="1"/>
</dbReference>
<keyword evidence="6" id="KW-0630">Potassium</keyword>
<evidence type="ECO:0000259" key="12">
    <source>
        <dbReference type="PROSITE" id="PS51201"/>
    </source>
</evidence>
<feature type="region of interest" description="Disordered" evidence="10">
    <location>
        <begin position="564"/>
        <end position="585"/>
    </location>
</feature>
<dbReference type="SUPFAM" id="SSF51735">
    <property type="entry name" value="NAD(P)-binding Rossmann-fold domains"/>
    <property type="match status" value="1"/>
</dbReference>